<dbReference type="InterPro" id="IPR036249">
    <property type="entry name" value="Thioredoxin-like_sf"/>
</dbReference>
<keyword evidence="2 3" id="KW-0186">Copper</keyword>
<evidence type="ECO:0000256" key="2">
    <source>
        <dbReference type="ARBA" id="ARBA00023008"/>
    </source>
</evidence>
<organism evidence="5 6">
    <name type="scientific">Tistlia consotensis USBA 355</name>
    <dbReference type="NCBI Taxonomy" id="560819"/>
    <lineage>
        <taxon>Bacteria</taxon>
        <taxon>Pseudomonadati</taxon>
        <taxon>Pseudomonadota</taxon>
        <taxon>Alphaproteobacteria</taxon>
        <taxon>Rhodospirillales</taxon>
        <taxon>Rhodovibrionaceae</taxon>
        <taxon>Tistlia</taxon>
    </lineage>
</organism>
<evidence type="ECO:0000256" key="3">
    <source>
        <dbReference type="PIRSR" id="PIRSR603782-1"/>
    </source>
</evidence>
<feature type="disulfide bond" description="Redox-active" evidence="4">
    <location>
        <begin position="72"/>
        <end position="76"/>
    </location>
</feature>
<dbReference type="EMBL" id="FWZX01000001">
    <property type="protein sequence ID" value="SME94349.1"/>
    <property type="molecule type" value="Genomic_DNA"/>
</dbReference>
<accession>A0A1Y6B7K2</accession>
<feature type="binding site" evidence="3">
    <location>
        <position position="76"/>
    </location>
    <ligand>
        <name>Cu cation</name>
        <dbReference type="ChEBI" id="CHEBI:23378"/>
    </ligand>
</feature>
<comment type="similarity">
    <text evidence="1">Belongs to the SCO1/2 family.</text>
</comment>
<gene>
    <name evidence="5" type="ORF">SAMN05428998_101672</name>
</gene>
<reference evidence="5 6" key="1">
    <citation type="submission" date="2017-04" db="EMBL/GenBank/DDBJ databases">
        <authorList>
            <person name="Afonso C.L."/>
            <person name="Miller P.J."/>
            <person name="Scott M.A."/>
            <person name="Spackman E."/>
            <person name="Goraichik I."/>
            <person name="Dimitrov K.M."/>
            <person name="Suarez D.L."/>
            <person name="Swayne D.E."/>
        </authorList>
    </citation>
    <scope>NUCLEOTIDE SEQUENCE [LARGE SCALE GENOMIC DNA]</scope>
    <source>
        <strain evidence="5 6">USBA 355</strain>
    </source>
</reference>
<feature type="binding site" evidence="3">
    <location>
        <position position="165"/>
    </location>
    <ligand>
        <name>Cu cation</name>
        <dbReference type="ChEBI" id="CHEBI:23378"/>
    </ligand>
</feature>
<dbReference type="Gene3D" id="3.40.30.10">
    <property type="entry name" value="Glutaredoxin"/>
    <property type="match status" value="1"/>
</dbReference>
<dbReference type="STRING" id="560819.SAMN05428998_101672"/>
<dbReference type="Pfam" id="PF02630">
    <property type="entry name" value="SCO1-SenC"/>
    <property type="match status" value="1"/>
</dbReference>
<evidence type="ECO:0000313" key="6">
    <source>
        <dbReference type="Proteomes" id="UP000192917"/>
    </source>
</evidence>
<evidence type="ECO:0000256" key="1">
    <source>
        <dbReference type="ARBA" id="ARBA00010996"/>
    </source>
</evidence>
<dbReference type="FunFam" id="3.40.30.10:FF:000013">
    <property type="entry name" value="Blast:Protein SCO1 homolog, mitochondrial"/>
    <property type="match status" value="1"/>
</dbReference>
<dbReference type="RefSeq" id="WP_085120987.1">
    <property type="nucleotide sequence ID" value="NZ_FWZX01000001.1"/>
</dbReference>
<dbReference type="SUPFAM" id="SSF52833">
    <property type="entry name" value="Thioredoxin-like"/>
    <property type="match status" value="1"/>
</dbReference>
<dbReference type="InterPro" id="IPR003782">
    <property type="entry name" value="SCO1/SenC"/>
</dbReference>
<keyword evidence="4" id="KW-1015">Disulfide bond</keyword>
<keyword evidence="6" id="KW-1185">Reference proteome</keyword>
<name>A0A1Y6B7K2_9PROT</name>
<dbReference type="GO" id="GO:0046872">
    <property type="term" value="F:metal ion binding"/>
    <property type="evidence" value="ECO:0007669"/>
    <property type="project" value="UniProtKB-KW"/>
</dbReference>
<dbReference type="PANTHER" id="PTHR12151:SF25">
    <property type="entry name" value="LINALOOL DEHYDRATASE_ISOMERASE DOMAIN-CONTAINING PROTEIN"/>
    <property type="match status" value="1"/>
</dbReference>
<evidence type="ECO:0000256" key="4">
    <source>
        <dbReference type="PIRSR" id="PIRSR603782-2"/>
    </source>
</evidence>
<dbReference type="AlphaFoldDB" id="A0A1Y6B7K2"/>
<sequence length="204" mass="22433">MRRTTTYLFALLVAVVALGYAAWRFYDVNGGAGSGTAAIGGPFTLVDQYGKTRTRDDFAGQYRLIYFGYTFCPDACPTALWAMTQALDQLAQSDPAVAKQVTPIFITIDPARDTVEHMKTYAASFHPRLVALTGTPQQVAQAAKAYRVFYRKVPQEGSGDYLMDHSSFIFLMSPDGRYLAHATHQTSPDDLAKLIDQTVKKNAG</sequence>
<feature type="binding site" evidence="3">
    <location>
        <position position="72"/>
    </location>
    <ligand>
        <name>Cu cation</name>
        <dbReference type="ChEBI" id="CHEBI:23378"/>
    </ligand>
</feature>
<evidence type="ECO:0000313" key="5">
    <source>
        <dbReference type="EMBL" id="SME94349.1"/>
    </source>
</evidence>
<dbReference type="Proteomes" id="UP000192917">
    <property type="component" value="Unassembled WGS sequence"/>
</dbReference>
<protein>
    <submittedName>
        <fullName evidence="5">Protein SCO1/2</fullName>
    </submittedName>
</protein>
<dbReference type="CDD" id="cd02968">
    <property type="entry name" value="SCO"/>
    <property type="match status" value="1"/>
</dbReference>
<keyword evidence="3" id="KW-0479">Metal-binding</keyword>
<dbReference type="PANTHER" id="PTHR12151">
    <property type="entry name" value="ELECTRON TRANSPORT PROTIN SCO1/SENC FAMILY MEMBER"/>
    <property type="match status" value="1"/>
</dbReference>
<proteinExistence type="inferred from homology"/>